<dbReference type="Proteomes" id="UP000253772">
    <property type="component" value="Chromosome c2"/>
</dbReference>
<evidence type="ECO:0008006" key="4">
    <source>
        <dbReference type="Google" id="ProtNLM"/>
    </source>
</evidence>
<sequence>MATRKSKSKVKHGEWVDGAFDAMPRMVARSSVVRDLSDAAFRLLHTALGLHTGANNGHLCLTLSALSSYGWTSNRKLAAAKNQLLEVGLLVQTRQGGLGIGPSLYALGWLGISRWDGLDISLVQFQKHRGRWKSNGATAAPGAGSGAVPKGDQFPAPGAGTAKRFPAPGAGSAKHPERVQPAPGAGTAKRFPAPGAGSETAQKTQSLHPERVTGIPGAIPGTACDVPDVDVGGMLG</sequence>
<dbReference type="EMBL" id="CP037901">
    <property type="protein sequence ID" value="QBP12301.1"/>
    <property type="molecule type" value="Genomic_DNA"/>
</dbReference>
<evidence type="ECO:0000256" key="1">
    <source>
        <dbReference type="SAM" id="MobiDB-lite"/>
    </source>
</evidence>
<gene>
    <name evidence="2" type="ORF">DDF84_021355</name>
</gene>
<feature type="region of interest" description="Disordered" evidence="1">
    <location>
        <begin position="133"/>
        <end position="219"/>
    </location>
</feature>
<protein>
    <recommendedName>
        <fullName evidence="4">Helix-turn-helix domain-containing protein</fullName>
    </recommendedName>
</protein>
<accession>A0A482IVA6</accession>
<dbReference type="AlphaFoldDB" id="A0A482IVA6"/>
<organism evidence="2 3">
    <name type="scientific">Cupriavidus metallidurans</name>
    <dbReference type="NCBI Taxonomy" id="119219"/>
    <lineage>
        <taxon>Bacteria</taxon>
        <taxon>Pseudomonadati</taxon>
        <taxon>Pseudomonadota</taxon>
        <taxon>Betaproteobacteria</taxon>
        <taxon>Burkholderiales</taxon>
        <taxon>Burkholderiaceae</taxon>
        <taxon>Cupriavidus</taxon>
    </lineage>
</organism>
<name>A0A482IVA6_9BURK</name>
<evidence type="ECO:0000313" key="2">
    <source>
        <dbReference type="EMBL" id="QBP12301.1"/>
    </source>
</evidence>
<evidence type="ECO:0000313" key="3">
    <source>
        <dbReference type="Proteomes" id="UP000253772"/>
    </source>
</evidence>
<proteinExistence type="predicted"/>
<feature type="compositionally biased region" description="Low complexity" evidence="1">
    <location>
        <begin position="136"/>
        <end position="151"/>
    </location>
</feature>
<dbReference type="OrthoDB" id="8910510at2"/>
<dbReference type="RefSeq" id="WP_133258072.1">
    <property type="nucleotide sequence ID" value="NZ_CP026544.1"/>
</dbReference>
<reference evidence="2 3" key="1">
    <citation type="submission" date="2019-03" db="EMBL/GenBank/DDBJ databases">
        <title>Comparative insights into the high quality Complete genome sequence of highly metal resistant Cupriavidus metallidurans strain BS1 isolated from a gold-copper mine.</title>
        <authorList>
            <person name="Mazhar H.S."/>
            <person name="Rensing C."/>
        </authorList>
    </citation>
    <scope>NUCLEOTIDE SEQUENCE [LARGE SCALE GENOMIC DNA]</scope>
    <source>
        <strain evidence="2 3">BS1</strain>
    </source>
</reference>